<evidence type="ECO:0000256" key="2">
    <source>
        <dbReference type="ARBA" id="ARBA00005272"/>
    </source>
</evidence>
<dbReference type="Proteomes" id="UP000430670">
    <property type="component" value="Unassembled WGS sequence"/>
</dbReference>
<evidence type="ECO:0000256" key="3">
    <source>
        <dbReference type="ARBA" id="ARBA00022630"/>
    </source>
</evidence>
<dbReference type="OrthoDB" id="9781621at2"/>
<evidence type="ECO:0000256" key="4">
    <source>
        <dbReference type="ARBA" id="ARBA00022827"/>
    </source>
</evidence>
<dbReference type="RefSeq" id="WP_155477533.1">
    <property type="nucleotide sequence ID" value="NZ_WNKU01000025.1"/>
</dbReference>
<dbReference type="PANTHER" id="PTHR42913">
    <property type="entry name" value="APOPTOSIS-INDUCING FACTOR 1"/>
    <property type="match status" value="1"/>
</dbReference>
<dbReference type="PANTHER" id="PTHR42913:SF3">
    <property type="entry name" value="64 KDA MITOCHONDRIAL NADH DEHYDROGENASE (EUROFUNG)"/>
    <property type="match status" value="1"/>
</dbReference>
<feature type="domain" description="FAD/NAD(P)-binding" evidence="6">
    <location>
        <begin position="5"/>
        <end position="321"/>
    </location>
</feature>
<dbReference type="InterPro" id="IPR036188">
    <property type="entry name" value="FAD/NAD-bd_sf"/>
</dbReference>
<evidence type="ECO:0000256" key="5">
    <source>
        <dbReference type="ARBA" id="ARBA00023002"/>
    </source>
</evidence>
<dbReference type="Pfam" id="PF07992">
    <property type="entry name" value="Pyr_redox_2"/>
    <property type="match status" value="1"/>
</dbReference>
<evidence type="ECO:0000259" key="6">
    <source>
        <dbReference type="Pfam" id="PF07992"/>
    </source>
</evidence>
<keyword evidence="4" id="KW-0274">FAD</keyword>
<evidence type="ECO:0000313" key="8">
    <source>
        <dbReference type="Proteomes" id="UP000430670"/>
    </source>
</evidence>
<keyword evidence="5" id="KW-0560">Oxidoreductase</keyword>
<dbReference type="PRINTS" id="PR00368">
    <property type="entry name" value="FADPNR"/>
</dbReference>
<dbReference type="EMBL" id="WNKU01000025">
    <property type="protein sequence ID" value="MTV50448.1"/>
    <property type="molecule type" value="Genomic_DNA"/>
</dbReference>
<dbReference type="AlphaFoldDB" id="A0A6I3SN94"/>
<sequence>MKKPRVVILGSGYAGILTTVRLQRLLHRHEAEIVLVNKHNYHYMTTWLHETAAGTGDDNIITIDIDSVFDTNRVRFIKDTVVDIQKDAQLVILENGDPLAYDYLVVGLGYEPATYGIPGIAEYSHTIRSINSAREIRTIIENRFAEYAMRKDHPERLIFVVGGAGFTGIEFVGELAERIPQLCTRFGIHPDQVRLLNVEGAPSILAGFDESIATYTQSSLEQMGVEFRLSTKIKSVGPEHVTLLSERGEETLAAMVIWTGGIQGNTVVCDTVFEADRGRIPADEFLRIPGYTNAFVIGDCSSFLNKKTGRPYPPTAQIAILQSKTCADNVAALVQGKRTLKPFDPFMKGAVTSIGKHDAAGVVFGIKLKGKLAVFMKALIDVRYLWMLGGLKLVFTKGKIAEFLASSKSTMEPHVSSNKK</sequence>
<reference evidence="7 8" key="1">
    <citation type="submission" date="2019-11" db="EMBL/GenBank/DDBJ databases">
        <title>Whole-genome sequence of a the green, strictly anaerobic photosynthetic bacterium Heliobacillus mobilis DSM 6151.</title>
        <authorList>
            <person name="Kyndt J.A."/>
            <person name="Meyer T.E."/>
        </authorList>
    </citation>
    <scope>NUCLEOTIDE SEQUENCE [LARGE SCALE GENOMIC DNA]</scope>
    <source>
        <strain evidence="7 8">DSM 6151</strain>
    </source>
</reference>
<dbReference type="GO" id="GO:0019646">
    <property type="term" value="P:aerobic electron transport chain"/>
    <property type="evidence" value="ECO:0007669"/>
    <property type="project" value="TreeGrafter"/>
</dbReference>
<proteinExistence type="inferred from homology"/>
<dbReference type="InterPro" id="IPR023753">
    <property type="entry name" value="FAD/NAD-binding_dom"/>
</dbReference>
<comment type="similarity">
    <text evidence="2">Belongs to the NADH dehydrogenase family.</text>
</comment>
<comment type="caution">
    <text evidence="7">The sequence shown here is derived from an EMBL/GenBank/DDBJ whole genome shotgun (WGS) entry which is preliminary data.</text>
</comment>
<keyword evidence="3" id="KW-0285">Flavoprotein</keyword>
<evidence type="ECO:0000256" key="1">
    <source>
        <dbReference type="ARBA" id="ARBA00001974"/>
    </source>
</evidence>
<evidence type="ECO:0000313" key="7">
    <source>
        <dbReference type="EMBL" id="MTV50448.1"/>
    </source>
</evidence>
<keyword evidence="8" id="KW-1185">Reference proteome</keyword>
<dbReference type="Gene3D" id="3.50.50.100">
    <property type="match status" value="1"/>
</dbReference>
<dbReference type="GO" id="GO:0003955">
    <property type="term" value="F:NAD(P)H dehydrogenase (quinone) activity"/>
    <property type="evidence" value="ECO:0007669"/>
    <property type="project" value="TreeGrafter"/>
</dbReference>
<protein>
    <submittedName>
        <fullName evidence="7">FAD-dependent oxidoreductase</fullName>
    </submittedName>
</protein>
<organism evidence="7 8">
    <name type="scientific">Heliobacterium mobile</name>
    <name type="common">Heliobacillus mobilis</name>
    <dbReference type="NCBI Taxonomy" id="28064"/>
    <lineage>
        <taxon>Bacteria</taxon>
        <taxon>Bacillati</taxon>
        <taxon>Bacillota</taxon>
        <taxon>Clostridia</taxon>
        <taxon>Eubacteriales</taxon>
        <taxon>Heliobacteriaceae</taxon>
        <taxon>Heliobacterium</taxon>
    </lineage>
</organism>
<name>A0A6I3SN94_HELMO</name>
<dbReference type="SUPFAM" id="SSF51905">
    <property type="entry name" value="FAD/NAD(P)-binding domain"/>
    <property type="match status" value="2"/>
</dbReference>
<accession>A0A6I3SN94</accession>
<gene>
    <name evidence="7" type="ORF">GJ688_15925</name>
</gene>
<comment type="cofactor">
    <cofactor evidence="1">
        <name>FAD</name>
        <dbReference type="ChEBI" id="CHEBI:57692"/>
    </cofactor>
</comment>
<dbReference type="InterPro" id="IPR051169">
    <property type="entry name" value="NADH-Q_oxidoreductase"/>
</dbReference>